<dbReference type="EMBL" id="DVFV01000041">
    <property type="protein sequence ID" value="HIQ90413.1"/>
    <property type="molecule type" value="Genomic_DNA"/>
</dbReference>
<evidence type="ECO:0000256" key="1">
    <source>
        <dbReference type="ARBA" id="ARBA00023125"/>
    </source>
</evidence>
<comment type="caution">
    <text evidence="3">The sequence shown here is derived from an EMBL/GenBank/DDBJ whole genome shotgun (WGS) entry which is preliminary data.</text>
</comment>
<feature type="domain" description="HTH cro/C1-type" evidence="2">
    <location>
        <begin position="4"/>
        <end position="58"/>
    </location>
</feature>
<dbReference type="GO" id="GO:0003677">
    <property type="term" value="F:DNA binding"/>
    <property type="evidence" value="ECO:0007669"/>
    <property type="project" value="UniProtKB-KW"/>
</dbReference>
<organism evidence="3 4">
    <name type="scientific">Candidatus Coprosoma intestinipullorum</name>
    <dbReference type="NCBI Taxonomy" id="2840752"/>
    <lineage>
        <taxon>Bacteria</taxon>
        <taxon>Bacillati</taxon>
        <taxon>Bacillota</taxon>
        <taxon>Bacillota incertae sedis</taxon>
        <taxon>Candidatus Coprosoma</taxon>
    </lineage>
</organism>
<dbReference type="Proteomes" id="UP000886786">
    <property type="component" value="Unassembled WGS sequence"/>
</dbReference>
<dbReference type="AlphaFoldDB" id="A0A9D0ZQ37"/>
<reference evidence="3" key="2">
    <citation type="journal article" date="2021" name="PeerJ">
        <title>Extensive microbial diversity within the chicken gut microbiome revealed by metagenomics and culture.</title>
        <authorList>
            <person name="Gilroy R."/>
            <person name="Ravi A."/>
            <person name="Getino M."/>
            <person name="Pursley I."/>
            <person name="Horton D.L."/>
            <person name="Alikhan N.F."/>
            <person name="Baker D."/>
            <person name="Gharbi K."/>
            <person name="Hall N."/>
            <person name="Watson M."/>
            <person name="Adriaenssens E.M."/>
            <person name="Foster-Nyarko E."/>
            <person name="Jarju S."/>
            <person name="Secka A."/>
            <person name="Antonio M."/>
            <person name="Oren A."/>
            <person name="Chaudhuri R.R."/>
            <person name="La Ragione R."/>
            <person name="Hildebrand F."/>
            <person name="Pallen M.J."/>
        </authorList>
    </citation>
    <scope>NUCLEOTIDE SEQUENCE</scope>
    <source>
        <strain evidence="3">CHK147-3167</strain>
    </source>
</reference>
<dbReference type="SMART" id="SM00530">
    <property type="entry name" value="HTH_XRE"/>
    <property type="match status" value="1"/>
</dbReference>
<sequence length="68" mass="8320">MNELKELRQKNNFTCQDMSDKLNISKPFYWQIENGRRRLSYIMAIKIAKIFNMKPDDIFYEELKNKDI</sequence>
<dbReference type="CDD" id="cd00093">
    <property type="entry name" value="HTH_XRE"/>
    <property type="match status" value="1"/>
</dbReference>
<name>A0A9D0ZQ37_9FIRM</name>
<dbReference type="PANTHER" id="PTHR46558">
    <property type="entry name" value="TRACRIPTIONAL REGULATORY PROTEIN-RELATED-RELATED"/>
    <property type="match status" value="1"/>
</dbReference>
<evidence type="ECO:0000259" key="2">
    <source>
        <dbReference type="PROSITE" id="PS50943"/>
    </source>
</evidence>
<gene>
    <name evidence="3" type="ORF">IAB27_02140</name>
</gene>
<accession>A0A9D0ZQ37</accession>
<dbReference type="InterPro" id="IPR001387">
    <property type="entry name" value="Cro/C1-type_HTH"/>
</dbReference>
<dbReference type="PROSITE" id="PS50943">
    <property type="entry name" value="HTH_CROC1"/>
    <property type="match status" value="1"/>
</dbReference>
<dbReference type="Pfam" id="PF01381">
    <property type="entry name" value="HTH_3"/>
    <property type="match status" value="1"/>
</dbReference>
<dbReference type="InterPro" id="IPR010982">
    <property type="entry name" value="Lambda_DNA-bd_dom_sf"/>
</dbReference>
<protein>
    <submittedName>
        <fullName evidence="3">Helix-turn-helix transcriptional regulator</fullName>
    </submittedName>
</protein>
<dbReference type="PANTHER" id="PTHR46558:SF4">
    <property type="entry name" value="DNA-BIDING PHAGE PROTEIN"/>
    <property type="match status" value="1"/>
</dbReference>
<keyword evidence="1" id="KW-0238">DNA-binding</keyword>
<dbReference type="Gene3D" id="1.10.260.40">
    <property type="entry name" value="lambda repressor-like DNA-binding domains"/>
    <property type="match status" value="1"/>
</dbReference>
<evidence type="ECO:0000313" key="4">
    <source>
        <dbReference type="Proteomes" id="UP000886786"/>
    </source>
</evidence>
<dbReference type="SUPFAM" id="SSF47413">
    <property type="entry name" value="lambda repressor-like DNA-binding domains"/>
    <property type="match status" value="1"/>
</dbReference>
<proteinExistence type="predicted"/>
<reference evidence="3" key="1">
    <citation type="submission" date="2020-10" db="EMBL/GenBank/DDBJ databases">
        <authorList>
            <person name="Gilroy R."/>
        </authorList>
    </citation>
    <scope>NUCLEOTIDE SEQUENCE</scope>
    <source>
        <strain evidence="3">CHK147-3167</strain>
    </source>
</reference>
<evidence type="ECO:0000313" key="3">
    <source>
        <dbReference type="EMBL" id="HIQ90413.1"/>
    </source>
</evidence>